<dbReference type="STRING" id="180088.A0A1J8PG47"/>
<protein>
    <submittedName>
        <fullName evidence="2">Uncharacterized protein</fullName>
    </submittedName>
</protein>
<dbReference type="Proteomes" id="UP000183567">
    <property type="component" value="Unassembled WGS sequence"/>
</dbReference>
<sequence length="195" mass="20847">MLGDGIVTVWDARRLPHPLLTFTEKDATADGAGTRGGSGGSGAGAGSTNSNATGCVDHVEFSSSRRGVLAMHEKDTFYIRFLDLHQAQGCENFAHGERFGLGCKVLPGFEDRGIPPQPWDVDVEEETATQGRGKTVRQLMFGKGGKDGFPPLDSDASPSKVMKVRTYSPASFRHYPLKYSVVLSELSAPLSGVSD</sequence>
<comment type="caution">
    <text evidence="2">The sequence shown here is derived from an EMBL/GenBank/DDBJ whole genome shotgun (WGS) entry which is preliminary data.</text>
</comment>
<dbReference type="AlphaFoldDB" id="A0A1J8PG47"/>
<dbReference type="EMBL" id="LVVM01006378">
    <property type="protein sequence ID" value="OJA08206.1"/>
    <property type="molecule type" value="Genomic_DNA"/>
</dbReference>
<keyword evidence="3" id="KW-1185">Reference proteome</keyword>
<accession>A0A1J8PG47</accession>
<proteinExistence type="predicted"/>
<dbReference type="OrthoDB" id="341486at2759"/>
<evidence type="ECO:0000256" key="1">
    <source>
        <dbReference type="SAM" id="MobiDB-lite"/>
    </source>
</evidence>
<reference evidence="2 3" key="1">
    <citation type="submission" date="2016-03" db="EMBL/GenBank/DDBJ databases">
        <title>Comparative genomics of the ectomycorrhizal sister species Rhizopogon vinicolor and Rhizopogon vesiculosus (Basidiomycota: Boletales) reveals a divergence of the mating type B locus.</title>
        <authorList>
            <person name="Mujic A.B."/>
            <person name="Kuo A."/>
            <person name="Tritt A."/>
            <person name="Lipzen A."/>
            <person name="Chen C."/>
            <person name="Johnson J."/>
            <person name="Sharma A."/>
            <person name="Barry K."/>
            <person name="Grigoriev I.V."/>
            <person name="Spatafora J.W."/>
        </authorList>
    </citation>
    <scope>NUCLEOTIDE SEQUENCE [LARGE SCALE GENOMIC DNA]</scope>
    <source>
        <strain evidence="2 3">AM-OR11-056</strain>
    </source>
</reference>
<feature type="compositionally biased region" description="Gly residues" evidence="1">
    <location>
        <begin position="33"/>
        <end position="45"/>
    </location>
</feature>
<gene>
    <name evidence="2" type="ORF">AZE42_08904</name>
</gene>
<feature type="region of interest" description="Disordered" evidence="1">
    <location>
        <begin position="26"/>
        <end position="52"/>
    </location>
</feature>
<organism evidence="2 3">
    <name type="scientific">Rhizopogon vesiculosus</name>
    <dbReference type="NCBI Taxonomy" id="180088"/>
    <lineage>
        <taxon>Eukaryota</taxon>
        <taxon>Fungi</taxon>
        <taxon>Dikarya</taxon>
        <taxon>Basidiomycota</taxon>
        <taxon>Agaricomycotina</taxon>
        <taxon>Agaricomycetes</taxon>
        <taxon>Agaricomycetidae</taxon>
        <taxon>Boletales</taxon>
        <taxon>Suillineae</taxon>
        <taxon>Rhizopogonaceae</taxon>
        <taxon>Rhizopogon</taxon>
    </lineage>
</organism>
<evidence type="ECO:0000313" key="3">
    <source>
        <dbReference type="Proteomes" id="UP000183567"/>
    </source>
</evidence>
<name>A0A1J8PG47_9AGAM</name>
<evidence type="ECO:0000313" key="2">
    <source>
        <dbReference type="EMBL" id="OJA08206.1"/>
    </source>
</evidence>